<dbReference type="PANTHER" id="PTHR34189">
    <property type="entry name" value="TRANSMEMBRANE PROTEIN"/>
    <property type="match status" value="1"/>
</dbReference>
<keyword evidence="1" id="KW-0812">Transmembrane</keyword>
<reference evidence="2 3" key="1">
    <citation type="submission" date="2024-01" db="EMBL/GenBank/DDBJ databases">
        <title>Genome assemblies of Stephania.</title>
        <authorList>
            <person name="Yang L."/>
        </authorList>
    </citation>
    <scope>NUCLEOTIDE SEQUENCE [LARGE SCALE GENOMIC DNA]</scope>
    <source>
        <strain evidence="2">JXDWG</strain>
        <tissue evidence="2">Leaf</tissue>
    </source>
</reference>
<keyword evidence="1" id="KW-0472">Membrane</keyword>
<evidence type="ECO:0000313" key="2">
    <source>
        <dbReference type="EMBL" id="KAK9126867.1"/>
    </source>
</evidence>
<keyword evidence="3" id="KW-1185">Reference proteome</keyword>
<accession>A0AAP0J3B6</accession>
<comment type="caution">
    <text evidence="2">The sequence shown here is derived from an EMBL/GenBank/DDBJ whole genome shotgun (WGS) entry which is preliminary data.</text>
</comment>
<dbReference type="EMBL" id="JBBNAG010000006">
    <property type="protein sequence ID" value="KAK9126867.1"/>
    <property type="molecule type" value="Genomic_DNA"/>
</dbReference>
<proteinExistence type="predicted"/>
<name>A0AAP0J3B6_9MAGN</name>
<organism evidence="2 3">
    <name type="scientific">Stephania cephalantha</name>
    <dbReference type="NCBI Taxonomy" id="152367"/>
    <lineage>
        <taxon>Eukaryota</taxon>
        <taxon>Viridiplantae</taxon>
        <taxon>Streptophyta</taxon>
        <taxon>Embryophyta</taxon>
        <taxon>Tracheophyta</taxon>
        <taxon>Spermatophyta</taxon>
        <taxon>Magnoliopsida</taxon>
        <taxon>Ranunculales</taxon>
        <taxon>Menispermaceae</taxon>
        <taxon>Menispermoideae</taxon>
        <taxon>Cissampelideae</taxon>
        <taxon>Stephania</taxon>
    </lineage>
</organism>
<gene>
    <name evidence="2" type="ORF">Scep_015713</name>
</gene>
<dbReference type="AlphaFoldDB" id="A0AAP0J3B6"/>
<sequence>MPRKRTSEEAAAYELPIFNPESYPGKKEGPRNRAVAYSKKLVHVIPVIMLLSFSLLWCLSTPVKAKIQDGKIVSITPILVSSMNDTKADQYSYPDIGHVELKAQFIHLSNTTAAIPEGEVEEGPLVP</sequence>
<evidence type="ECO:0000313" key="3">
    <source>
        <dbReference type="Proteomes" id="UP001419268"/>
    </source>
</evidence>
<feature type="transmembrane region" description="Helical" evidence="1">
    <location>
        <begin position="41"/>
        <end position="59"/>
    </location>
</feature>
<dbReference type="Proteomes" id="UP001419268">
    <property type="component" value="Unassembled WGS sequence"/>
</dbReference>
<dbReference type="PANTHER" id="PTHR34189:SF20">
    <property type="entry name" value="TRANSMEMBRANE PROTEIN"/>
    <property type="match status" value="1"/>
</dbReference>
<keyword evidence="1" id="KW-1133">Transmembrane helix</keyword>
<evidence type="ECO:0000256" key="1">
    <source>
        <dbReference type="SAM" id="Phobius"/>
    </source>
</evidence>
<protein>
    <submittedName>
        <fullName evidence="2">Uncharacterized protein</fullName>
    </submittedName>
</protein>